<dbReference type="PROSITE" id="PS50110">
    <property type="entry name" value="RESPONSE_REGULATORY"/>
    <property type="match status" value="1"/>
</dbReference>
<dbReference type="Pfam" id="PF02518">
    <property type="entry name" value="HATPase_c"/>
    <property type="match status" value="1"/>
</dbReference>
<evidence type="ECO:0000256" key="12">
    <source>
        <dbReference type="PROSITE-ProRule" id="PRU00169"/>
    </source>
</evidence>
<name>A0A560GWX9_9PROT</name>
<evidence type="ECO:0000256" key="9">
    <source>
        <dbReference type="ARBA" id="ARBA00023012"/>
    </source>
</evidence>
<dbReference type="Pfam" id="PF08448">
    <property type="entry name" value="PAS_4"/>
    <property type="match status" value="2"/>
</dbReference>
<comment type="caution">
    <text evidence="20">The sequence shown here is derived from an EMBL/GenBank/DDBJ whole genome shotgun (WGS) entry which is preliminary data.</text>
</comment>
<evidence type="ECO:0000256" key="6">
    <source>
        <dbReference type="ARBA" id="ARBA00022741"/>
    </source>
</evidence>
<dbReference type="InterPro" id="IPR003660">
    <property type="entry name" value="HAMP_dom"/>
</dbReference>
<feature type="domain" description="PAS" evidence="17">
    <location>
        <begin position="500"/>
        <end position="579"/>
    </location>
</feature>
<dbReference type="Gene3D" id="1.10.287.130">
    <property type="match status" value="1"/>
</dbReference>
<dbReference type="EC" id="2.7.13.3" evidence="3"/>
<dbReference type="Pfam" id="PF00072">
    <property type="entry name" value="Response_reg"/>
    <property type="match status" value="1"/>
</dbReference>
<comment type="subunit">
    <text evidence="10">At low DSF concentrations, interacts with RpfF.</text>
</comment>
<dbReference type="PROSITE" id="PS50113">
    <property type="entry name" value="PAC"/>
    <property type="match status" value="2"/>
</dbReference>
<dbReference type="CDD" id="cd06225">
    <property type="entry name" value="HAMP"/>
    <property type="match status" value="1"/>
</dbReference>
<evidence type="ECO:0000313" key="20">
    <source>
        <dbReference type="EMBL" id="TWB38556.1"/>
    </source>
</evidence>
<feature type="domain" description="Histidine kinase" evidence="15">
    <location>
        <begin position="798"/>
        <end position="1027"/>
    </location>
</feature>
<dbReference type="PANTHER" id="PTHR45339:SF3">
    <property type="entry name" value="HISTIDINE KINASE"/>
    <property type="match status" value="1"/>
</dbReference>
<dbReference type="SUPFAM" id="SSF52172">
    <property type="entry name" value="CheY-like"/>
    <property type="match status" value="1"/>
</dbReference>
<evidence type="ECO:0000256" key="2">
    <source>
        <dbReference type="ARBA" id="ARBA00004370"/>
    </source>
</evidence>
<keyword evidence="5" id="KW-0808">Transferase</keyword>
<dbReference type="PRINTS" id="PR00344">
    <property type="entry name" value="BCTRLSENSOR"/>
</dbReference>
<accession>A0A560GWX9</accession>
<dbReference type="InterPro" id="IPR000014">
    <property type="entry name" value="PAS"/>
</dbReference>
<dbReference type="SMART" id="SM00086">
    <property type="entry name" value="PAC"/>
    <property type="match status" value="2"/>
</dbReference>
<dbReference type="InterPro" id="IPR003594">
    <property type="entry name" value="HATPase_dom"/>
</dbReference>
<dbReference type="EMBL" id="VITR01000012">
    <property type="protein sequence ID" value="TWB38556.1"/>
    <property type="molecule type" value="Genomic_DNA"/>
</dbReference>
<dbReference type="InterPro" id="IPR005467">
    <property type="entry name" value="His_kinase_dom"/>
</dbReference>
<feature type="domain" description="HAMP" evidence="19">
    <location>
        <begin position="324"/>
        <end position="377"/>
    </location>
</feature>
<dbReference type="InterPro" id="IPR001789">
    <property type="entry name" value="Sig_transdc_resp-reg_receiver"/>
</dbReference>
<dbReference type="SUPFAM" id="SSF47384">
    <property type="entry name" value="Homodimeric domain of signal transducing histidine kinase"/>
    <property type="match status" value="1"/>
</dbReference>
<dbReference type="Pfam" id="PF00512">
    <property type="entry name" value="HisKA"/>
    <property type="match status" value="1"/>
</dbReference>
<dbReference type="SMART" id="SM00304">
    <property type="entry name" value="HAMP"/>
    <property type="match status" value="1"/>
</dbReference>
<dbReference type="PROSITE" id="PS50885">
    <property type="entry name" value="HAMP"/>
    <property type="match status" value="1"/>
</dbReference>
<dbReference type="OrthoDB" id="9801651at2"/>
<dbReference type="SMART" id="SM00448">
    <property type="entry name" value="REC"/>
    <property type="match status" value="1"/>
</dbReference>
<dbReference type="InterPro" id="IPR011006">
    <property type="entry name" value="CheY-like_superfamily"/>
</dbReference>
<evidence type="ECO:0000256" key="1">
    <source>
        <dbReference type="ARBA" id="ARBA00000085"/>
    </source>
</evidence>
<dbReference type="Pfam" id="PF13426">
    <property type="entry name" value="PAS_9"/>
    <property type="match status" value="1"/>
</dbReference>
<dbReference type="CDD" id="cd00082">
    <property type="entry name" value="HisKA"/>
    <property type="match status" value="1"/>
</dbReference>
<evidence type="ECO:0000256" key="11">
    <source>
        <dbReference type="ARBA" id="ARBA00068150"/>
    </source>
</evidence>
<feature type="domain" description="Response regulatory" evidence="16">
    <location>
        <begin position="1067"/>
        <end position="1183"/>
    </location>
</feature>
<dbReference type="Gene3D" id="3.30.565.10">
    <property type="entry name" value="Histidine kinase-like ATPase, C-terminal domain"/>
    <property type="match status" value="1"/>
</dbReference>
<dbReference type="Pfam" id="PF00672">
    <property type="entry name" value="HAMP"/>
    <property type="match status" value="1"/>
</dbReference>
<evidence type="ECO:0000256" key="3">
    <source>
        <dbReference type="ARBA" id="ARBA00012438"/>
    </source>
</evidence>
<dbReference type="SUPFAM" id="SSF55874">
    <property type="entry name" value="ATPase domain of HSP90 chaperone/DNA topoisomerase II/histidine kinase"/>
    <property type="match status" value="1"/>
</dbReference>
<dbReference type="GO" id="GO:0005886">
    <property type="term" value="C:plasma membrane"/>
    <property type="evidence" value="ECO:0007669"/>
    <property type="project" value="UniProtKB-SubCell"/>
</dbReference>
<dbReference type="InterPro" id="IPR013656">
    <property type="entry name" value="PAS_4"/>
</dbReference>
<feature type="transmembrane region" description="Helical" evidence="14">
    <location>
        <begin position="24"/>
        <end position="41"/>
    </location>
</feature>
<dbReference type="InterPro" id="IPR036890">
    <property type="entry name" value="HATPase_C_sf"/>
</dbReference>
<evidence type="ECO:0000259" key="16">
    <source>
        <dbReference type="PROSITE" id="PS50110"/>
    </source>
</evidence>
<feature type="domain" description="PAC" evidence="18">
    <location>
        <begin position="454"/>
        <end position="506"/>
    </location>
</feature>
<dbReference type="Gene3D" id="3.30.450.20">
    <property type="entry name" value="PAS domain"/>
    <property type="match status" value="5"/>
</dbReference>
<dbReference type="InterPro" id="IPR036097">
    <property type="entry name" value="HisK_dim/P_sf"/>
</dbReference>
<evidence type="ECO:0000259" key="19">
    <source>
        <dbReference type="PROSITE" id="PS50885"/>
    </source>
</evidence>
<keyword evidence="14" id="KW-1133">Transmembrane helix</keyword>
<dbReference type="InterPro" id="IPR035965">
    <property type="entry name" value="PAS-like_dom_sf"/>
</dbReference>
<keyword evidence="8" id="KW-0067">ATP-binding</keyword>
<dbReference type="Proteomes" id="UP000315751">
    <property type="component" value="Unassembled WGS sequence"/>
</dbReference>
<proteinExistence type="predicted"/>
<keyword evidence="14" id="KW-0472">Membrane</keyword>
<dbReference type="InterPro" id="IPR004358">
    <property type="entry name" value="Sig_transdc_His_kin-like_C"/>
</dbReference>
<evidence type="ECO:0000256" key="5">
    <source>
        <dbReference type="ARBA" id="ARBA00022679"/>
    </source>
</evidence>
<feature type="modified residue" description="4-aspartylphosphate" evidence="12">
    <location>
        <position position="1116"/>
    </location>
</feature>
<dbReference type="SMART" id="SM00091">
    <property type="entry name" value="PAS"/>
    <property type="match status" value="3"/>
</dbReference>
<keyword evidence="6" id="KW-0547">Nucleotide-binding</keyword>
<dbReference type="InterPro" id="IPR036641">
    <property type="entry name" value="HPT_dom_sf"/>
</dbReference>
<evidence type="ECO:0000259" key="17">
    <source>
        <dbReference type="PROSITE" id="PS50112"/>
    </source>
</evidence>
<dbReference type="PROSITE" id="PS50112">
    <property type="entry name" value="PAS"/>
    <property type="match status" value="1"/>
</dbReference>
<dbReference type="InterPro" id="IPR001610">
    <property type="entry name" value="PAC"/>
</dbReference>
<keyword evidence="21" id="KW-1185">Reference proteome</keyword>
<dbReference type="GO" id="GO:0000155">
    <property type="term" value="F:phosphorelay sensor kinase activity"/>
    <property type="evidence" value="ECO:0007669"/>
    <property type="project" value="InterPro"/>
</dbReference>
<evidence type="ECO:0000313" key="21">
    <source>
        <dbReference type="Proteomes" id="UP000315751"/>
    </source>
</evidence>
<evidence type="ECO:0000256" key="7">
    <source>
        <dbReference type="ARBA" id="ARBA00022777"/>
    </source>
</evidence>
<dbReference type="SUPFAM" id="SSF47226">
    <property type="entry name" value="Histidine-containing phosphotransfer domain, HPT domain"/>
    <property type="match status" value="1"/>
</dbReference>
<feature type="domain" description="PAC" evidence="18">
    <location>
        <begin position="580"/>
        <end position="633"/>
    </location>
</feature>
<dbReference type="SMART" id="SM00388">
    <property type="entry name" value="HisKA"/>
    <property type="match status" value="1"/>
</dbReference>
<dbReference type="PANTHER" id="PTHR45339">
    <property type="entry name" value="HYBRID SIGNAL TRANSDUCTION HISTIDINE KINASE J"/>
    <property type="match status" value="1"/>
</dbReference>
<comment type="subcellular location">
    <subcellularLocation>
        <location evidence="2">Membrane</location>
    </subcellularLocation>
</comment>
<dbReference type="CDD" id="cd18774">
    <property type="entry name" value="PDC2_HK_sensor"/>
    <property type="match status" value="1"/>
</dbReference>
<keyword evidence="7" id="KW-0418">Kinase</keyword>
<dbReference type="GO" id="GO:0005524">
    <property type="term" value="F:ATP binding"/>
    <property type="evidence" value="ECO:0007669"/>
    <property type="project" value="UniProtKB-KW"/>
</dbReference>
<dbReference type="SMART" id="SM00387">
    <property type="entry name" value="HATPase_c"/>
    <property type="match status" value="1"/>
</dbReference>
<keyword evidence="14" id="KW-0812">Transmembrane</keyword>
<evidence type="ECO:0000259" key="18">
    <source>
        <dbReference type="PROSITE" id="PS50113"/>
    </source>
</evidence>
<dbReference type="Gene3D" id="6.10.340.10">
    <property type="match status" value="1"/>
</dbReference>
<dbReference type="CDD" id="cd00130">
    <property type="entry name" value="PAS"/>
    <property type="match status" value="3"/>
</dbReference>
<dbReference type="CDD" id="cd17546">
    <property type="entry name" value="REC_hyHK_CKI1_RcsC-like"/>
    <property type="match status" value="1"/>
</dbReference>
<evidence type="ECO:0000256" key="14">
    <source>
        <dbReference type="SAM" id="Phobius"/>
    </source>
</evidence>
<evidence type="ECO:0000256" key="8">
    <source>
        <dbReference type="ARBA" id="ARBA00022840"/>
    </source>
</evidence>
<dbReference type="FunFam" id="3.30.565.10:FF:000010">
    <property type="entry name" value="Sensor histidine kinase RcsC"/>
    <property type="match status" value="1"/>
</dbReference>
<comment type="catalytic activity">
    <reaction evidence="1">
        <text>ATP + protein L-histidine = ADP + protein N-phospho-L-histidine.</text>
        <dbReference type="EC" id="2.7.13.3"/>
    </reaction>
</comment>
<organism evidence="20 21">
    <name type="scientific">Nitrospirillum amazonense</name>
    <dbReference type="NCBI Taxonomy" id="28077"/>
    <lineage>
        <taxon>Bacteria</taxon>
        <taxon>Pseudomonadati</taxon>
        <taxon>Pseudomonadota</taxon>
        <taxon>Alphaproteobacteria</taxon>
        <taxon>Rhodospirillales</taxon>
        <taxon>Azospirillaceae</taxon>
        <taxon>Nitrospirillum</taxon>
    </lineage>
</organism>
<sequence length="1334" mass="142996">MIGGDGTSRLEGENRMALGLRRRLLLLLIGTTVPFFLLLLGESRARRDEAIAAAQAQAADLAGMAADDQERLLDQVRRLSRGFAEHSAQLPLGQCVDDARILKASQPWVSNIHVVRPDGSVICSSADQPWSNYSDRDYVRQAFDTGRPSTSDYIFGRPSNRVIMGTAQPVFAATPAATGTNDHPGAEPAKPVLVVMAGLSMDWIEKTGARFAHEDSLFLVLDRTGTVLARLPERGDLVGRNFKDHPFVQAVLTGTTDRGEFVTLDGVDRLVGMATLPGSGAHVVVAVDRAAVLAPILEDQRRTLAFGGVAALCALLLGWVGVEATVLRGVVSLRHAVSRLAAGDRGARADVAPGAAEFVQLARAFNDMAVALDRHERDIAQREAQFRDLTEVSSDWFWETDPQGRFIQMSQGVASLGVPAAHFLGRTRRDFAIDPDSGDFRAYEECLAARRPFRNLAYSLHGEDGVPRHVVVSGKPVFDEAGTFLGYRGSGRDRTSQVAAEERLRLLQSVAVHATDGIMITEAGSLEEPGPRIIFVNEAFTAVTGYPREEAVGRSPRFLQGPLTDKAALERIGQALKAGEPVRQRLQNYTRDGQAFWADLAIFPARVDTRITHYVALLRDVSDQVAATLQLNAQVTELEAARATLQAQRTLLDSVLNASLDVVLAYETVRDQDGSVSDFRFALVNVAGERMVGRAAADLVGQGLKELFPELARDGLFTRQVEVVDTGIPASFEYHRDLDDRWFRVTAVPWGRGLVVTLSEVTREKKREGELAALAEDLAGAKQAAEAASRAKSDFLANMSHEIRTPMNGIMGMTQILLGTPLVAEQRAYAEAIHDSAQGLLNIINNILDISKLEAGKVELETVDFALGEVVDGVMALVSPQAREKGLELTATLVPEAAGAYNGDPTRLRQVLLNLMGNAVKFTAEGRVCLTVSLVPAEAVAGKAMPDARRPLRFTVADTGVGMDADQQGRLFQKFTQADTSINRRFGGTGLGLAISWELVRLMGGTIALDSAPGAGSTFIVDVPLRSAGAHGDHTVAGAAAGGRGDAASPVEQRAGRQAPPRGRGRHLLLVDDNMVNRSVARIMLEREGYTVDMAEDGQAAVAACRATAYDLVLMDVQMPVMDGVTATRALRRDLGLRRLPILAMTANAMVGMREDYLAAGMDDYVSKPFDQQQFLDTVARWVASGADHGETTPGDMAAPAARPTAMEDDDASLCRLDPAPLAALQALVPPADFAILVRNFVEHGEARVRRVGALAQAGDLASLRAEAQDLVATTGNAGLSGLQALGRQLIDACAAGDTLRARAVAARAARVGPAAWAALGRRFAGRAMETADS</sequence>
<evidence type="ECO:0000256" key="10">
    <source>
        <dbReference type="ARBA" id="ARBA00064003"/>
    </source>
</evidence>
<dbReference type="InterPro" id="IPR003661">
    <property type="entry name" value="HisK_dim/P_dom"/>
</dbReference>
<evidence type="ECO:0000256" key="13">
    <source>
        <dbReference type="SAM" id="MobiDB-lite"/>
    </source>
</evidence>
<gene>
    <name evidence="20" type="ORF">FBZ90_11244</name>
</gene>
<dbReference type="CDD" id="cd16922">
    <property type="entry name" value="HATPase_EvgS-ArcB-TorS-like"/>
    <property type="match status" value="1"/>
</dbReference>
<evidence type="ECO:0000256" key="4">
    <source>
        <dbReference type="ARBA" id="ARBA00022553"/>
    </source>
</evidence>
<dbReference type="FunFam" id="1.10.287.130:FF:000002">
    <property type="entry name" value="Two-component osmosensing histidine kinase"/>
    <property type="match status" value="1"/>
</dbReference>
<dbReference type="PROSITE" id="PS50109">
    <property type="entry name" value="HIS_KIN"/>
    <property type="match status" value="1"/>
</dbReference>
<dbReference type="InterPro" id="IPR000700">
    <property type="entry name" value="PAS-assoc_C"/>
</dbReference>
<keyword evidence="4 12" id="KW-0597">Phosphoprotein</keyword>
<dbReference type="NCBIfam" id="TIGR00229">
    <property type="entry name" value="sensory_box"/>
    <property type="match status" value="2"/>
</dbReference>
<keyword evidence="9" id="KW-0902">Two-component regulatory system</keyword>
<feature type="region of interest" description="Disordered" evidence="13">
    <location>
        <begin position="1036"/>
        <end position="1064"/>
    </location>
</feature>
<evidence type="ECO:0000259" key="15">
    <source>
        <dbReference type="PROSITE" id="PS50109"/>
    </source>
</evidence>
<dbReference type="Gene3D" id="3.40.50.2300">
    <property type="match status" value="1"/>
</dbReference>
<dbReference type="SUPFAM" id="SSF55785">
    <property type="entry name" value="PYP-like sensor domain (PAS domain)"/>
    <property type="match status" value="3"/>
</dbReference>
<reference evidence="20 21" key="1">
    <citation type="submission" date="2019-06" db="EMBL/GenBank/DDBJ databases">
        <title>Genomic Encyclopedia of Type Strains, Phase IV (KMG-V): Genome sequencing to study the core and pangenomes of soil and plant-associated prokaryotes.</title>
        <authorList>
            <person name="Whitman W."/>
        </authorList>
    </citation>
    <scope>NUCLEOTIDE SEQUENCE [LARGE SCALE GENOMIC DNA]</scope>
    <source>
        <strain evidence="20 21">BR 11622</strain>
    </source>
</reference>
<protein>
    <recommendedName>
        <fullName evidence="11">Sensory/regulatory protein RpfC</fullName>
        <ecNumber evidence="3">2.7.13.3</ecNumber>
    </recommendedName>
</protein>